<evidence type="ECO:0000313" key="2">
    <source>
        <dbReference type="EMBL" id="MDK3075581.1"/>
    </source>
</evidence>
<dbReference type="PROSITE" id="PS51196">
    <property type="entry name" value="SECA_MOTOR_DEAD"/>
    <property type="match status" value="1"/>
</dbReference>
<dbReference type="Gene3D" id="3.90.1440.10">
    <property type="entry name" value="SecA, preprotein cross-linking domain"/>
    <property type="match status" value="1"/>
</dbReference>
<dbReference type="InterPro" id="IPR014018">
    <property type="entry name" value="SecA_motor_DEAD"/>
</dbReference>
<dbReference type="Pfam" id="PF07517">
    <property type="entry name" value="SecA_DEAD"/>
    <property type="match status" value="1"/>
</dbReference>
<comment type="caution">
    <text evidence="2">The sequence shown here is derived from an EMBL/GenBank/DDBJ whole genome shotgun (WGS) entry which is preliminary data.</text>
</comment>
<evidence type="ECO:0000259" key="1">
    <source>
        <dbReference type="PROSITE" id="PS51196"/>
    </source>
</evidence>
<dbReference type="EMBL" id="JASNJE010000042">
    <property type="protein sequence ID" value="MDK3075581.1"/>
    <property type="molecule type" value="Genomic_DNA"/>
</dbReference>
<dbReference type="InterPro" id="IPR011115">
    <property type="entry name" value="SecA_DEAD"/>
</dbReference>
<gene>
    <name evidence="2" type="ORF">QO034_21165</name>
</gene>
<dbReference type="InterPro" id="IPR027417">
    <property type="entry name" value="P-loop_NTPase"/>
</dbReference>
<protein>
    <recommendedName>
        <fullName evidence="1">SecA family profile domain-containing protein</fullName>
    </recommendedName>
</protein>
<proteinExistence type="predicted"/>
<reference evidence="2 3" key="1">
    <citation type="submission" date="2023-05" db="EMBL/GenBank/DDBJ databases">
        <title>Sedimentitalea sp. nov. JM2-8.</title>
        <authorList>
            <person name="Huang J."/>
        </authorList>
    </citation>
    <scope>NUCLEOTIDE SEQUENCE [LARGE SCALE GENOMIC DNA]</scope>
    <source>
        <strain evidence="2 3">JM2-8</strain>
    </source>
</reference>
<keyword evidence="3" id="KW-1185">Reference proteome</keyword>
<dbReference type="Gene3D" id="3.40.50.300">
    <property type="entry name" value="P-loop containing nucleotide triphosphate hydrolases"/>
    <property type="match status" value="1"/>
</dbReference>
<evidence type="ECO:0000313" key="3">
    <source>
        <dbReference type="Proteomes" id="UP001227126"/>
    </source>
</evidence>
<sequence length="595" mass="64624">MSDVLRKPVTGWQRARYQRARPAHGGLLRRLQRLEDAVAGAFWRVRALTVSGKATECDVTSLAALCWKTAQTGLCQPEDTAAVARVASAMVLGQVAVAEDPGIRRAALAVTAIALARQGRQVHLLFALPGLAQQFRQATADFFDQMGLPIAAIPEAAENDLRRDCYGAPVVAAGVLQVATDHLRDRRMGLTRRFGARFLTQSLAEGTAARRAYLCGPLDVALIDGFADIAIEAAGRPVQLQDDMELINDARVAREALALALRMRRATDFATNGQGDPALTDEGRRRSERLALSFGPLWASAAWRDKTLDAALTVLFAMKPHKDYAIIHGSAELADPIRATRLSRCSLVPVQSLVLAKESGDRPDGEIASEMSLRRMLDRYRHLAGVTGPVPGLERDVWQLYALTSRNTAPTRKVRRGRLDIVAHDDDEAKWRAIAARVDALADGGGKVVLVAPFATASKESILANLPSTLRDGVVVATRPEDVEAVCADGDPPVLFAGAETARWRDPKALMVWRARPGAAIELHASWDDAAIHAVRDRRGMALRRAVGWPSTRLMAAALASADRLERRAASGYRAARTRWESAMEQAFGFTGENE</sequence>
<name>A0ABT7FK99_9RHOB</name>
<dbReference type="Proteomes" id="UP001227126">
    <property type="component" value="Unassembled WGS sequence"/>
</dbReference>
<organism evidence="2 3">
    <name type="scientific">Sedimentitalea xiamensis</name>
    <dbReference type="NCBI Taxonomy" id="3050037"/>
    <lineage>
        <taxon>Bacteria</taxon>
        <taxon>Pseudomonadati</taxon>
        <taxon>Pseudomonadota</taxon>
        <taxon>Alphaproteobacteria</taxon>
        <taxon>Rhodobacterales</taxon>
        <taxon>Paracoccaceae</taxon>
        <taxon>Sedimentitalea</taxon>
    </lineage>
</organism>
<feature type="domain" description="SecA family profile" evidence="1">
    <location>
        <begin position="1"/>
        <end position="595"/>
    </location>
</feature>
<accession>A0ABT7FK99</accession>